<feature type="transmembrane region" description="Helical" evidence="7">
    <location>
        <begin position="98"/>
        <end position="119"/>
    </location>
</feature>
<evidence type="ECO:0000256" key="7">
    <source>
        <dbReference type="RuleBase" id="RU363032"/>
    </source>
</evidence>
<feature type="transmembrane region" description="Helical" evidence="7">
    <location>
        <begin position="271"/>
        <end position="295"/>
    </location>
</feature>
<evidence type="ECO:0000313" key="9">
    <source>
        <dbReference type="EMBL" id="MDR5654097.1"/>
    </source>
</evidence>
<evidence type="ECO:0000256" key="2">
    <source>
        <dbReference type="ARBA" id="ARBA00022448"/>
    </source>
</evidence>
<evidence type="ECO:0000313" key="10">
    <source>
        <dbReference type="Proteomes" id="UP001247754"/>
    </source>
</evidence>
<dbReference type="PANTHER" id="PTHR43163:SF6">
    <property type="entry name" value="DIPEPTIDE TRANSPORT SYSTEM PERMEASE PROTEIN DPPB-RELATED"/>
    <property type="match status" value="1"/>
</dbReference>
<feature type="transmembrane region" description="Helical" evidence="7">
    <location>
        <begin position="168"/>
        <end position="188"/>
    </location>
</feature>
<evidence type="ECO:0000256" key="1">
    <source>
        <dbReference type="ARBA" id="ARBA00004651"/>
    </source>
</evidence>
<evidence type="ECO:0000259" key="8">
    <source>
        <dbReference type="PROSITE" id="PS50928"/>
    </source>
</evidence>
<keyword evidence="4 7" id="KW-0812">Transmembrane</keyword>
<feature type="domain" description="ABC transmembrane type-1" evidence="8">
    <location>
        <begin position="94"/>
        <end position="291"/>
    </location>
</feature>
<accession>A0ABU1FB79</accession>
<feature type="transmembrane region" description="Helical" evidence="7">
    <location>
        <begin position="230"/>
        <end position="251"/>
    </location>
</feature>
<reference evidence="9 10" key="1">
    <citation type="submission" date="2023-09" db="EMBL/GenBank/DDBJ databases">
        <title>Xinfangfangia sedmenti sp. nov., isolated the sedment.</title>
        <authorList>
            <person name="Xu L."/>
        </authorList>
    </citation>
    <scope>NUCLEOTIDE SEQUENCE [LARGE SCALE GENOMIC DNA]</scope>
    <source>
        <strain evidence="9 10">LG-4</strain>
    </source>
</reference>
<comment type="subcellular location">
    <subcellularLocation>
        <location evidence="1 7">Cell membrane</location>
        <topology evidence="1 7">Multi-pass membrane protein</topology>
    </subcellularLocation>
</comment>
<protein>
    <submittedName>
        <fullName evidence="9">ABC transporter permease</fullName>
    </submittedName>
</protein>
<name>A0ABU1FB79_9RHOB</name>
<dbReference type="Proteomes" id="UP001247754">
    <property type="component" value="Unassembled WGS sequence"/>
</dbReference>
<dbReference type="Gene3D" id="1.10.3720.10">
    <property type="entry name" value="MetI-like"/>
    <property type="match status" value="1"/>
</dbReference>
<dbReference type="CDD" id="cd06261">
    <property type="entry name" value="TM_PBP2"/>
    <property type="match status" value="1"/>
</dbReference>
<dbReference type="Pfam" id="PF00528">
    <property type="entry name" value="BPD_transp_1"/>
    <property type="match status" value="1"/>
</dbReference>
<keyword evidence="2 7" id="KW-0813">Transport</keyword>
<evidence type="ECO:0000256" key="3">
    <source>
        <dbReference type="ARBA" id="ARBA00022475"/>
    </source>
</evidence>
<keyword evidence="5 7" id="KW-1133">Transmembrane helix</keyword>
<dbReference type="InterPro" id="IPR000515">
    <property type="entry name" value="MetI-like"/>
</dbReference>
<proteinExistence type="inferred from homology"/>
<dbReference type="PROSITE" id="PS50928">
    <property type="entry name" value="ABC_TM1"/>
    <property type="match status" value="1"/>
</dbReference>
<dbReference type="InterPro" id="IPR045621">
    <property type="entry name" value="BPD_transp_1_N"/>
</dbReference>
<sequence length="309" mass="33416">MLTYILSRLARALLTILLVMTFAFVVLRMSGDPAIILLGPDAPQDAIDAFRARWGLDAPLWQQYLAYLKQLATFDFGVSMRDRAPALDLVLERVPATLALTVPALMLKIGIGIPAGVYAALHRQSVADRGVIMLSIFGFTIPSFVLGLVLVLIFAVRLDWLPSGGQDTWRHAILPIVTMSVGGIGILARFSRSAMIEVLGQPYIRTAMAKGLSWRDVVWKHALPNAAVPIVTLIGFMVGALIAGAVVIESIFSWPGVGRLIVVSVANRDLAVVQCLLLVIASSMVVANLLVDFAYGLLDPRLRARAATH</sequence>
<dbReference type="Pfam" id="PF19300">
    <property type="entry name" value="BPD_transp_1_N"/>
    <property type="match status" value="1"/>
</dbReference>
<gene>
    <name evidence="9" type="ORF">RGD00_15895</name>
</gene>
<organism evidence="9 10">
    <name type="scientific">Ruixingdingia sedimenti</name>
    <dbReference type="NCBI Taxonomy" id="3073604"/>
    <lineage>
        <taxon>Bacteria</taxon>
        <taxon>Pseudomonadati</taxon>
        <taxon>Pseudomonadota</taxon>
        <taxon>Alphaproteobacteria</taxon>
        <taxon>Rhodobacterales</taxon>
        <taxon>Paracoccaceae</taxon>
        <taxon>Ruixingdingia</taxon>
    </lineage>
</organism>
<dbReference type="EMBL" id="JAVKPH010000021">
    <property type="protein sequence ID" value="MDR5654097.1"/>
    <property type="molecule type" value="Genomic_DNA"/>
</dbReference>
<keyword evidence="10" id="KW-1185">Reference proteome</keyword>
<feature type="transmembrane region" description="Helical" evidence="7">
    <location>
        <begin position="12"/>
        <end position="31"/>
    </location>
</feature>
<dbReference type="InterPro" id="IPR035906">
    <property type="entry name" value="MetI-like_sf"/>
</dbReference>
<keyword evidence="6 7" id="KW-0472">Membrane</keyword>
<keyword evidence="3" id="KW-1003">Cell membrane</keyword>
<evidence type="ECO:0000256" key="6">
    <source>
        <dbReference type="ARBA" id="ARBA00023136"/>
    </source>
</evidence>
<comment type="similarity">
    <text evidence="7">Belongs to the binding-protein-dependent transport system permease family.</text>
</comment>
<dbReference type="SUPFAM" id="SSF161098">
    <property type="entry name" value="MetI-like"/>
    <property type="match status" value="1"/>
</dbReference>
<evidence type="ECO:0000256" key="4">
    <source>
        <dbReference type="ARBA" id="ARBA00022692"/>
    </source>
</evidence>
<evidence type="ECO:0000256" key="5">
    <source>
        <dbReference type="ARBA" id="ARBA00022989"/>
    </source>
</evidence>
<feature type="transmembrane region" description="Helical" evidence="7">
    <location>
        <begin position="131"/>
        <end position="156"/>
    </location>
</feature>
<dbReference type="RefSeq" id="WP_310458267.1">
    <property type="nucleotide sequence ID" value="NZ_JAVKPH010000021.1"/>
</dbReference>
<dbReference type="PANTHER" id="PTHR43163">
    <property type="entry name" value="DIPEPTIDE TRANSPORT SYSTEM PERMEASE PROTEIN DPPB-RELATED"/>
    <property type="match status" value="1"/>
</dbReference>
<comment type="caution">
    <text evidence="9">The sequence shown here is derived from an EMBL/GenBank/DDBJ whole genome shotgun (WGS) entry which is preliminary data.</text>
</comment>